<dbReference type="EMBL" id="PDXD01000055">
    <property type="protein sequence ID" value="RYN67326.1"/>
    <property type="molecule type" value="Genomic_DNA"/>
</dbReference>
<dbReference type="InterPro" id="IPR052895">
    <property type="entry name" value="HetReg/Transcr_Mod"/>
</dbReference>
<evidence type="ECO:0000313" key="2">
    <source>
        <dbReference type="EMBL" id="RYN67326.1"/>
    </source>
</evidence>
<dbReference type="Pfam" id="PF06985">
    <property type="entry name" value="HET"/>
    <property type="match status" value="1"/>
</dbReference>
<accession>A0A4Q4N1U6</accession>
<reference evidence="3" key="1">
    <citation type="journal article" date="2019" name="bioRxiv">
        <title>Genomics, evolutionary history and diagnostics of the Alternaria alternata species group including apple and Asian pear pathotypes.</title>
        <authorList>
            <person name="Armitage A.D."/>
            <person name="Cockerton H.M."/>
            <person name="Sreenivasaprasad S."/>
            <person name="Woodhall J.W."/>
            <person name="Lane C.R."/>
            <person name="Harrison R.J."/>
            <person name="Clarkson J.P."/>
        </authorList>
    </citation>
    <scope>NUCLEOTIDE SEQUENCE [LARGE SCALE GENOMIC DNA]</scope>
    <source>
        <strain evidence="3">FERA 1177</strain>
    </source>
</reference>
<proteinExistence type="predicted"/>
<dbReference type="VEuPathDB" id="FungiDB:CC77DRAFT_1049944"/>
<evidence type="ECO:0000259" key="1">
    <source>
        <dbReference type="Pfam" id="PF06985"/>
    </source>
</evidence>
<organism evidence="2 3">
    <name type="scientific">Alternaria alternata</name>
    <name type="common">Alternaria rot fungus</name>
    <name type="synonym">Torula alternata</name>
    <dbReference type="NCBI Taxonomy" id="5599"/>
    <lineage>
        <taxon>Eukaryota</taxon>
        <taxon>Fungi</taxon>
        <taxon>Dikarya</taxon>
        <taxon>Ascomycota</taxon>
        <taxon>Pezizomycotina</taxon>
        <taxon>Dothideomycetes</taxon>
        <taxon>Pleosporomycetidae</taxon>
        <taxon>Pleosporales</taxon>
        <taxon>Pleosporineae</taxon>
        <taxon>Pleosporaceae</taxon>
        <taxon>Alternaria</taxon>
        <taxon>Alternaria sect. Alternaria</taxon>
        <taxon>Alternaria alternata complex</taxon>
    </lineage>
</organism>
<dbReference type="AlphaFoldDB" id="A0A4Q4N1U6"/>
<dbReference type="PANTHER" id="PTHR24148:SF73">
    <property type="entry name" value="HET DOMAIN PROTEIN (AFU_ORTHOLOGUE AFUA_8G01020)"/>
    <property type="match status" value="1"/>
</dbReference>
<feature type="domain" description="Heterokaryon incompatibility" evidence="1">
    <location>
        <begin position="48"/>
        <end position="220"/>
    </location>
</feature>
<comment type="caution">
    <text evidence="2">The sequence shown here is derived from an EMBL/GenBank/DDBJ whole genome shotgun (WGS) entry which is preliminary data.</text>
</comment>
<dbReference type="Proteomes" id="UP000291422">
    <property type="component" value="Unassembled WGS sequence"/>
</dbReference>
<dbReference type="InterPro" id="IPR010730">
    <property type="entry name" value="HET"/>
</dbReference>
<sequence length="664" mass="75007">MSTSTYPIYDALPDDSDHLRLLTVHADGVSEPIRCTMRTVSFRNKPSYEALSYTWGDSASNKPINVNGLTIEVTTNLEQALRHLRNAEQDLVLWVDAVCINQSDATEKSHQVAFMGKIYEQCAQVRIWLGCDSSRCSLTRSSSHASNAEDESHGAVDPFEIVHHLADDRHITEWPCFITQSDHGRDMIVYETNDRFNIIIAAFKAVAESSWWSRIWTAQEAILPERGLMTYDIWSTSLQTITDFGANHHRHFTVCCSNAVEQLPWGFFTSLSGFASITMSLHGTRHMDGRSSIRRFDLRKEHIIYGHRDCKDPRDKVYGLLGIAEDIALKPDYTWAIHEVFLRTACHMIYHERGTLKSLMGFQYGPAPGKWASWVRQFDTSFSIFDSTIAINREHIYDSAIFNASDDHQSKGVLLMRQPRSGSPQANQVGLKVEGTRVGTVGSVSQVTNNHQSMEQYMEFVLDALHWHGIDIAADYHACNNPSGEGGSYPDNFVRFWRTLLGGLDIPQNAGTHPAWSTKFTTASMCRLDGFLSCVRDGVFLDSALNGKIAIATYMRCCFKTSNSGYGLCYPTACVGDEVWVLNGSRVPFILRPTYLNQEEREALKPFDEQAFRMDGKFVFKDDNQPGNAPEGYYEFIGDCYLDRFMHGEAMHNDAFQEQTIVLV</sequence>
<evidence type="ECO:0000313" key="3">
    <source>
        <dbReference type="Proteomes" id="UP000291422"/>
    </source>
</evidence>
<protein>
    <recommendedName>
        <fullName evidence="1">Heterokaryon incompatibility domain-containing protein</fullName>
    </recommendedName>
</protein>
<gene>
    <name evidence="2" type="ORF">AA0117_g11656</name>
</gene>
<name>A0A4Q4N1U6_ALTAL</name>
<dbReference type="PANTHER" id="PTHR24148">
    <property type="entry name" value="ANKYRIN REPEAT DOMAIN-CONTAINING PROTEIN 39 HOMOLOG-RELATED"/>
    <property type="match status" value="1"/>
</dbReference>